<name>A0ABQ3F3C7_9ACTN</name>
<dbReference type="EMBL" id="BMVP01000022">
    <property type="protein sequence ID" value="GHB82668.1"/>
    <property type="molecule type" value="Genomic_DNA"/>
</dbReference>
<gene>
    <name evidence="4" type="primary">pqqD</name>
    <name evidence="4" type="ORF">GCM10010347_61970</name>
</gene>
<dbReference type="Proteomes" id="UP000642673">
    <property type="component" value="Unassembled WGS sequence"/>
</dbReference>
<protein>
    <submittedName>
        <fullName evidence="4">Pyrroloquinoline quinone biosynthesis protein PqqD</fullName>
    </submittedName>
</protein>
<dbReference type="InterPro" id="IPR008792">
    <property type="entry name" value="PQQD"/>
</dbReference>
<evidence type="ECO:0000256" key="1">
    <source>
        <dbReference type="ARBA" id="ARBA00004886"/>
    </source>
</evidence>
<dbReference type="InterPro" id="IPR041881">
    <property type="entry name" value="PqqD_sf"/>
</dbReference>
<dbReference type="RefSeq" id="WP_229874163.1">
    <property type="nucleotide sequence ID" value="NZ_BMVP01000022.1"/>
</dbReference>
<comment type="subunit">
    <text evidence="2">Monomer. Interacts with PqqE.</text>
</comment>
<dbReference type="Pfam" id="PF05402">
    <property type="entry name" value="PqqD"/>
    <property type="match status" value="1"/>
</dbReference>
<evidence type="ECO:0000313" key="4">
    <source>
        <dbReference type="EMBL" id="GHB82668.1"/>
    </source>
</evidence>
<dbReference type="Gene3D" id="1.10.10.1150">
    <property type="entry name" value="Coenzyme PQQ synthesis protein D (PqqD)"/>
    <property type="match status" value="1"/>
</dbReference>
<accession>A0ABQ3F3C7</accession>
<keyword evidence="5" id="KW-1185">Reference proteome</keyword>
<proteinExistence type="predicted"/>
<sequence length="84" mass="9079">MDRPVLGRGVRLIYDKTRQTHVVLHPEGVLVPNRTAVSVLELCDGVTTVPGIAEALGATYAGVREEEVGAVLTRLTENGVVRWT</sequence>
<evidence type="ECO:0000313" key="5">
    <source>
        <dbReference type="Proteomes" id="UP000642673"/>
    </source>
</evidence>
<organism evidence="4 5">
    <name type="scientific">Streptomyces cirratus</name>
    <dbReference type="NCBI Taxonomy" id="68187"/>
    <lineage>
        <taxon>Bacteria</taxon>
        <taxon>Bacillati</taxon>
        <taxon>Actinomycetota</taxon>
        <taxon>Actinomycetes</taxon>
        <taxon>Kitasatosporales</taxon>
        <taxon>Streptomycetaceae</taxon>
        <taxon>Streptomyces</taxon>
    </lineage>
</organism>
<evidence type="ECO:0000256" key="3">
    <source>
        <dbReference type="ARBA" id="ARBA00022905"/>
    </source>
</evidence>
<comment type="pathway">
    <text evidence="1">Cofactor biosynthesis; pyrroloquinoline quinone biosynthesis.</text>
</comment>
<keyword evidence="3" id="KW-0884">PQQ biosynthesis</keyword>
<reference evidence="5" key="1">
    <citation type="journal article" date="2019" name="Int. J. Syst. Evol. Microbiol.">
        <title>The Global Catalogue of Microorganisms (GCM) 10K type strain sequencing project: providing services to taxonomists for standard genome sequencing and annotation.</title>
        <authorList>
            <consortium name="The Broad Institute Genomics Platform"/>
            <consortium name="The Broad Institute Genome Sequencing Center for Infectious Disease"/>
            <person name="Wu L."/>
            <person name="Ma J."/>
        </authorList>
    </citation>
    <scope>NUCLEOTIDE SEQUENCE [LARGE SCALE GENOMIC DNA]</scope>
    <source>
        <strain evidence="5">JCM 4738</strain>
    </source>
</reference>
<dbReference type="NCBIfam" id="TIGR03859">
    <property type="entry name" value="PQQ_PqqD"/>
    <property type="match status" value="1"/>
</dbReference>
<dbReference type="InterPro" id="IPR022479">
    <property type="entry name" value="PqqD_bac"/>
</dbReference>
<comment type="caution">
    <text evidence="4">The sequence shown here is derived from an EMBL/GenBank/DDBJ whole genome shotgun (WGS) entry which is preliminary data.</text>
</comment>
<evidence type="ECO:0000256" key="2">
    <source>
        <dbReference type="ARBA" id="ARBA00011741"/>
    </source>
</evidence>